<dbReference type="EMBL" id="JAVRRL010000060">
    <property type="protein sequence ID" value="KAK5109659.1"/>
    <property type="molecule type" value="Genomic_DNA"/>
</dbReference>
<dbReference type="AlphaFoldDB" id="A0AAN7YE97"/>
<proteinExistence type="predicted"/>
<dbReference type="Proteomes" id="UP001310890">
    <property type="component" value="Unassembled WGS sequence"/>
</dbReference>
<evidence type="ECO:0000313" key="1">
    <source>
        <dbReference type="EMBL" id="KAK5109659.1"/>
    </source>
</evidence>
<sequence>MAKRKRPSIGARTQTPALGRQVTTIIREKKAGNIYVDPPRLPRHVRAYNRHKHDLESTPPEQKTVTLADRFHGLPGA</sequence>
<protein>
    <submittedName>
        <fullName evidence="1">Uncharacterized protein</fullName>
    </submittedName>
</protein>
<reference evidence="1" key="1">
    <citation type="submission" date="2023-08" db="EMBL/GenBank/DDBJ databases">
        <title>Black Yeasts Isolated from many extreme environments.</title>
        <authorList>
            <person name="Coleine C."/>
            <person name="Stajich J.E."/>
            <person name="Selbmann L."/>
        </authorList>
    </citation>
    <scope>NUCLEOTIDE SEQUENCE</scope>
    <source>
        <strain evidence="1">CCFEE 5401</strain>
    </source>
</reference>
<name>A0AAN7YE97_9PEZI</name>
<accession>A0AAN7YE97</accession>
<comment type="caution">
    <text evidence="1">The sequence shown here is derived from an EMBL/GenBank/DDBJ whole genome shotgun (WGS) entry which is preliminary data.</text>
</comment>
<organism evidence="1 2">
    <name type="scientific">Meristemomyces frigidus</name>
    <dbReference type="NCBI Taxonomy" id="1508187"/>
    <lineage>
        <taxon>Eukaryota</taxon>
        <taxon>Fungi</taxon>
        <taxon>Dikarya</taxon>
        <taxon>Ascomycota</taxon>
        <taxon>Pezizomycotina</taxon>
        <taxon>Dothideomycetes</taxon>
        <taxon>Dothideomycetidae</taxon>
        <taxon>Mycosphaerellales</taxon>
        <taxon>Teratosphaeriaceae</taxon>
        <taxon>Meristemomyces</taxon>
    </lineage>
</organism>
<gene>
    <name evidence="1" type="ORF">LTR62_006781</name>
</gene>
<evidence type="ECO:0000313" key="2">
    <source>
        <dbReference type="Proteomes" id="UP001310890"/>
    </source>
</evidence>